<dbReference type="Gene3D" id="2.30.130.30">
    <property type="entry name" value="Hypothetical protein"/>
    <property type="match status" value="1"/>
</dbReference>
<organism evidence="1 2">
    <name type="scientific">Lipingzhangella rawalii</name>
    <dbReference type="NCBI Taxonomy" id="2055835"/>
    <lineage>
        <taxon>Bacteria</taxon>
        <taxon>Bacillati</taxon>
        <taxon>Actinomycetota</taxon>
        <taxon>Actinomycetes</taxon>
        <taxon>Streptosporangiales</taxon>
        <taxon>Nocardiopsidaceae</taxon>
        <taxon>Lipingzhangella</taxon>
    </lineage>
</organism>
<dbReference type="InterPro" id="IPR015947">
    <property type="entry name" value="PUA-like_sf"/>
</dbReference>
<sequence length="186" mass="20411">MDRMHDVPPAGNDTVTAAWQDVISAVRSQPRSQDRVRTYPALTVWQPWVWAILHGKDVENRPWAPARPPGTVVLHAGARQDTEAVPVLEDIVGGPLPRSAFTTGLLALVDITEIHHASDCRPHGYCSPWAASSGYHWTLNAPRALPTPIPARGRQRLWHLTIDQHASVQTQLDTVRPLSPPHGPGA</sequence>
<protein>
    <recommendedName>
        <fullName evidence="3">ASCH domain-containing protein</fullName>
    </recommendedName>
</protein>
<reference evidence="2" key="1">
    <citation type="submission" date="2023-07" db="EMBL/GenBank/DDBJ databases">
        <title>Novel species in the genus Lipingzhangella isolated from Sambhar Salt Lake.</title>
        <authorList>
            <person name="Jiya N."/>
            <person name="Kajale S."/>
            <person name="Sharma A."/>
        </authorList>
    </citation>
    <scope>NUCLEOTIDE SEQUENCE [LARGE SCALE GENOMIC DNA]</scope>
    <source>
        <strain evidence="2">LS1_29</strain>
    </source>
</reference>
<dbReference type="EMBL" id="JAVLVT010000006">
    <property type="protein sequence ID" value="MDS1271557.1"/>
    <property type="molecule type" value="Genomic_DNA"/>
</dbReference>
<keyword evidence="2" id="KW-1185">Reference proteome</keyword>
<comment type="caution">
    <text evidence="1">The sequence shown here is derived from an EMBL/GenBank/DDBJ whole genome shotgun (WGS) entry which is preliminary data.</text>
</comment>
<accession>A0ABU2H8D3</accession>
<evidence type="ECO:0000313" key="2">
    <source>
        <dbReference type="Proteomes" id="UP001250214"/>
    </source>
</evidence>
<dbReference type="RefSeq" id="WP_310913108.1">
    <property type="nucleotide sequence ID" value="NZ_JAVLVT010000006.1"/>
</dbReference>
<dbReference type="Proteomes" id="UP001250214">
    <property type="component" value="Unassembled WGS sequence"/>
</dbReference>
<dbReference type="SUPFAM" id="SSF88697">
    <property type="entry name" value="PUA domain-like"/>
    <property type="match status" value="1"/>
</dbReference>
<proteinExistence type="predicted"/>
<name>A0ABU2H8D3_9ACTN</name>
<evidence type="ECO:0008006" key="3">
    <source>
        <dbReference type="Google" id="ProtNLM"/>
    </source>
</evidence>
<evidence type="ECO:0000313" key="1">
    <source>
        <dbReference type="EMBL" id="MDS1271557.1"/>
    </source>
</evidence>
<gene>
    <name evidence="1" type="ORF">RIF23_14755</name>
</gene>